<dbReference type="Gene3D" id="3.90.550.10">
    <property type="entry name" value="Spore Coat Polysaccharide Biosynthesis Protein SpsA, Chain A"/>
    <property type="match status" value="1"/>
</dbReference>
<evidence type="ECO:0000313" key="2">
    <source>
        <dbReference type="Proteomes" id="UP000176682"/>
    </source>
</evidence>
<evidence type="ECO:0000313" key="1">
    <source>
        <dbReference type="EMBL" id="OGD78420.1"/>
    </source>
</evidence>
<dbReference type="InterPro" id="IPR029044">
    <property type="entry name" value="Nucleotide-diphossugar_trans"/>
</dbReference>
<accession>A0A1F5FFL1</accession>
<name>A0A1F5FFL1_9BACT</name>
<evidence type="ECO:0008006" key="3">
    <source>
        <dbReference type="Google" id="ProtNLM"/>
    </source>
</evidence>
<dbReference type="AlphaFoldDB" id="A0A1F5FFL1"/>
<dbReference type="Proteomes" id="UP000176682">
    <property type="component" value="Unassembled WGS sequence"/>
</dbReference>
<gene>
    <name evidence="1" type="ORF">A2368_01205</name>
</gene>
<comment type="caution">
    <text evidence="1">The sequence shown here is derived from an EMBL/GenBank/DDBJ whole genome shotgun (WGS) entry which is preliminary data.</text>
</comment>
<dbReference type="EMBL" id="MFAM01000047">
    <property type="protein sequence ID" value="OGD78420.1"/>
    <property type="molecule type" value="Genomic_DNA"/>
</dbReference>
<proteinExistence type="predicted"/>
<dbReference type="Pfam" id="PF13704">
    <property type="entry name" value="Glyco_tranf_2_4"/>
    <property type="match status" value="1"/>
</dbReference>
<sequence>MTKKVLRICLTPVRNEEWIIRRFLECTSLWADHIILADQQSTDSTRKIAATFPKVILIDNPVTEMFNEHEMRHRLFDHARKIKGKKILFALDADEAFTGNAFTTSAWRNLSKLAPGTIIDFRWANLYPGAKKYWSPTHHLSKAFVDDGSPYQADKIHTNNIPTPPHARHHFISDFKILHYQYTDWQRMKSKQRWYQVWEWLNSPDKTAVQIYRQYHHMDVISKSEQGTVPKNWFEFYHQKNIDMTTINKTQYWWDSEVKRILKDHPSGYFSSLEIHNDFKPIFLYLRLTQRLHHTRIIRMVDKLISFLLPDPRKK</sequence>
<protein>
    <recommendedName>
        <fullName evidence="3">Glycosyltransferase 2-like domain-containing protein</fullName>
    </recommendedName>
</protein>
<dbReference type="SUPFAM" id="SSF53448">
    <property type="entry name" value="Nucleotide-diphospho-sugar transferases"/>
    <property type="match status" value="1"/>
</dbReference>
<reference evidence="1 2" key="1">
    <citation type="journal article" date="2016" name="Nat. Commun.">
        <title>Thousands of microbial genomes shed light on interconnected biogeochemical processes in an aquifer system.</title>
        <authorList>
            <person name="Anantharaman K."/>
            <person name="Brown C.T."/>
            <person name="Hug L.A."/>
            <person name="Sharon I."/>
            <person name="Castelle C.J."/>
            <person name="Probst A.J."/>
            <person name="Thomas B.C."/>
            <person name="Singh A."/>
            <person name="Wilkins M.J."/>
            <person name="Karaoz U."/>
            <person name="Brodie E.L."/>
            <person name="Williams K.H."/>
            <person name="Hubbard S.S."/>
            <person name="Banfield J.F."/>
        </authorList>
    </citation>
    <scope>NUCLEOTIDE SEQUENCE [LARGE SCALE GENOMIC DNA]</scope>
</reference>
<organism evidence="1 2">
    <name type="scientific">Candidatus Collierbacteria bacterium RIFOXYB1_FULL_49_13</name>
    <dbReference type="NCBI Taxonomy" id="1817728"/>
    <lineage>
        <taxon>Bacteria</taxon>
        <taxon>Candidatus Collieribacteriota</taxon>
    </lineage>
</organism>